<evidence type="ECO:0000313" key="2">
    <source>
        <dbReference type="Proteomes" id="UP000186666"/>
    </source>
</evidence>
<sequence length="158" mass="18362">MKHICPVCGYDELQQAPYDADGNESYEICHCCGFEFGFDDIHDGHTFESYRNKWVSAGATWFYEQSKPEVWDLNQQLKKIERIQPMYIPFWKTKDTPKWIETGKILASNSTDKVPCPECGNHFLMVQDVPIMYANKIERIISCPACFAKNMILMPYNS</sequence>
<dbReference type="RefSeq" id="WP_068592254.1">
    <property type="nucleotide sequence ID" value="NZ_FTNK01000029.1"/>
</dbReference>
<evidence type="ECO:0000313" key="1">
    <source>
        <dbReference type="EMBL" id="SIR66504.1"/>
    </source>
</evidence>
<dbReference type="EMBL" id="FTNK01000029">
    <property type="protein sequence ID" value="SIR66504.1"/>
    <property type="molecule type" value="Genomic_DNA"/>
</dbReference>
<comment type="caution">
    <text evidence="1">The sequence shown here is derived from an EMBL/GenBank/DDBJ whole genome shotgun (WGS) entry which is preliminary data.</text>
</comment>
<dbReference type="Proteomes" id="UP000186666">
    <property type="component" value="Unassembled WGS sequence"/>
</dbReference>
<protein>
    <submittedName>
        <fullName evidence="1">Uncharacterized protein</fullName>
    </submittedName>
</protein>
<gene>
    <name evidence="1" type="ORF">SAMN05421578_12937</name>
</gene>
<accession>A0ABY1KDM5</accession>
<keyword evidence="2" id="KW-1185">Reference proteome</keyword>
<reference evidence="1 2" key="1">
    <citation type="submission" date="2017-01" db="EMBL/GenBank/DDBJ databases">
        <authorList>
            <person name="Varghese N."/>
            <person name="Submissions S."/>
        </authorList>
    </citation>
    <scope>NUCLEOTIDE SEQUENCE [LARGE SCALE GENOMIC DNA]</scope>
    <source>
        <strain evidence="1 2">ATCC 23464</strain>
    </source>
</reference>
<organism evidence="1 2">
    <name type="scientific">Paenibacillus macquariensis</name>
    <dbReference type="NCBI Taxonomy" id="948756"/>
    <lineage>
        <taxon>Bacteria</taxon>
        <taxon>Bacillati</taxon>
        <taxon>Bacillota</taxon>
        <taxon>Bacilli</taxon>
        <taxon>Bacillales</taxon>
        <taxon>Paenibacillaceae</taxon>
        <taxon>Paenibacillus</taxon>
    </lineage>
</organism>
<proteinExistence type="predicted"/>
<name>A0ABY1KDM5_9BACL</name>